<proteinExistence type="predicted"/>
<evidence type="ECO:0000313" key="3">
    <source>
        <dbReference type="Proteomes" id="UP000180133"/>
    </source>
</evidence>
<comment type="caution">
    <text evidence="2">The sequence shown here is derived from an EMBL/GenBank/DDBJ whole genome shotgun (WGS) entry which is preliminary data.</text>
</comment>
<sequence length="115" mass="13288">MLIPRQHSVSIEKLIELILNKKHLGNGQYCIYTKDSEARMSRNLVVYIDNYPEEDAGGDDLFSDFVVSNELELYYYGDQFIDVVNNAIHQKPDATIDELVEAGNFYLENDNFITF</sequence>
<organism evidence="2 3">
    <name type="scientific">Vibrio rotiferianus</name>
    <dbReference type="NCBI Taxonomy" id="190895"/>
    <lineage>
        <taxon>Bacteria</taxon>
        <taxon>Pseudomonadati</taxon>
        <taxon>Pseudomonadota</taxon>
        <taxon>Gammaproteobacteria</taxon>
        <taxon>Vibrionales</taxon>
        <taxon>Vibrionaceae</taxon>
        <taxon>Vibrio</taxon>
    </lineage>
</organism>
<protein>
    <recommendedName>
        <fullName evidence="1">DUF7716 domain-containing protein</fullName>
    </recommendedName>
</protein>
<evidence type="ECO:0000259" key="1">
    <source>
        <dbReference type="Pfam" id="PF24832"/>
    </source>
</evidence>
<dbReference type="InterPro" id="IPR056133">
    <property type="entry name" value="DUF7716"/>
</dbReference>
<dbReference type="Proteomes" id="UP000180133">
    <property type="component" value="Unassembled WGS sequence"/>
</dbReference>
<reference evidence="2 3" key="1">
    <citation type="submission" date="2016-09" db="EMBL/GenBank/DDBJ databases">
        <title>Isolation, identification and antibiotic sensitivity analysis of bacterial pathogen from juvenile Hippocampus erectus with tail-rotted disease.</title>
        <authorList>
            <person name="Yang Q."/>
        </authorList>
    </citation>
    <scope>NUCLEOTIDE SEQUENCE [LARGE SCALE GENOMIC DNA]</scope>
    <source>
        <strain evidence="2 3">HM-10</strain>
    </source>
</reference>
<accession>A0ABX3DAN8</accession>
<dbReference type="EMBL" id="MKFT01000006">
    <property type="protein sequence ID" value="OHY94244.1"/>
    <property type="molecule type" value="Genomic_DNA"/>
</dbReference>
<keyword evidence="3" id="KW-1185">Reference proteome</keyword>
<evidence type="ECO:0000313" key="2">
    <source>
        <dbReference type="EMBL" id="OHY94244.1"/>
    </source>
</evidence>
<dbReference type="Pfam" id="PF24832">
    <property type="entry name" value="DUF7716"/>
    <property type="match status" value="1"/>
</dbReference>
<name>A0ABX3DAN8_9VIBR</name>
<gene>
    <name evidence="2" type="ORF">BI375_16585</name>
</gene>
<feature type="domain" description="DUF7716" evidence="1">
    <location>
        <begin position="18"/>
        <end position="115"/>
    </location>
</feature>